<gene>
    <name evidence="7" type="ORF">B0W44_09230</name>
</gene>
<keyword evidence="1" id="KW-1003">Cell membrane</keyword>
<evidence type="ECO:0000256" key="1">
    <source>
        <dbReference type="ARBA" id="ARBA00022475"/>
    </source>
</evidence>
<dbReference type="OrthoDB" id="1653848at2"/>
<dbReference type="KEGG" id="ntr:B0W44_09230"/>
<dbReference type="EMBL" id="CP019699">
    <property type="protein sequence ID" value="AQS55944.1"/>
    <property type="molecule type" value="Genomic_DNA"/>
</dbReference>
<dbReference type="STRING" id="1471761.B0W44_09230"/>
<dbReference type="Pfam" id="PF11023">
    <property type="entry name" value="DUF2614"/>
    <property type="match status" value="1"/>
</dbReference>
<protein>
    <submittedName>
        <fullName evidence="7">Uncharacterized protein</fullName>
    </submittedName>
</protein>
<keyword evidence="2 6" id="KW-0812">Transmembrane</keyword>
<feature type="region of interest" description="Disordered" evidence="5">
    <location>
        <begin position="94"/>
        <end position="116"/>
    </location>
</feature>
<keyword evidence="8" id="KW-1185">Reference proteome</keyword>
<evidence type="ECO:0000256" key="5">
    <source>
        <dbReference type="SAM" id="MobiDB-lite"/>
    </source>
</evidence>
<keyword evidence="3 6" id="KW-1133">Transmembrane helix</keyword>
<accession>A0A1U9K7D4</accession>
<proteinExistence type="predicted"/>
<dbReference type="InterPro" id="IPR020912">
    <property type="entry name" value="UPF0295"/>
</dbReference>
<evidence type="ECO:0000313" key="8">
    <source>
        <dbReference type="Proteomes" id="UP000188603"/>
    </source>
</evidence>
<evidence type="ECO:0000256" key="4">
    <source>
        <dbReference type="ARBA" id="ARBA00023136"/>
    </source>
</evidence>
<evidence type="ECO:0000313" key="7">
    <source>
        <dbReference type="EMBL" id="AQS55944.1"/>
    </source>
</evidence>
<feature type="transmembrane region" description="Helical" evidence="6">
    <location>
        <begin position="12"/>
        <end position="31"/>
    </location>
</feature>
<organism evidence="7 8">
    <name type="scientific">Novibacillus thermophilus</name>
    <dbReference type="NCBI Taxonomy" id="1471761"/>
    <lineage>
        <taxon>Bacteria</taxon>
        <taxon>Bacillati</taxon>
        <taxon>Bacillota</taxon>
        <taxon>Bacilli</taxon>
        <taxon>Bacillales</taxon>
        <taxon>Thermoactinomycetaceae</taxon>
        <taxon>Novibacillus</taxon>
    </lineage>
</organism>
<dbReference type="AlphaFoldDB" id="A0A1U9K7D4"/>
<evidence type="ECO:0000256" key="3">
    <source>
        <dbReference type="ARBA" id="ARBA00022989"/>
    </source>
</evidence>
<feature type="compositionally biased region" description="Basic and acidic residues" evidence="5">
    <location>
        <begin position="97"/>
        <end position="107"/>
    </location>
</feature>
<evidence type="ECO:0000256" key="2">
    <source>
        <dbReference type="ARBA" id="ARBA00022692"/>
    </source>
</evidence>
<name>A0A1U9K7D4_9BACL</name>
<dbReference type="RefSeq" id="WP_077719805.1">
    <property type="nucleotide sequence ID" value="NZ_CP019699.1"/>
</dbReference>
<keyword evidence="4 6" id="KW-0472">Membrane</keyword>
<sequence>MLLASKLNKLRTIALGLVFLGIIVMYFGFLWPSWMVFFFIFGLVVMLSSFGIYFWAGMLSTQAVQVQCPECGKITKMLGTTDQCMFCKTTLSLDPKYAPDSKKDGSSSDRNQLHKH</sequence>
<dbReference type="NCBIfam" id="NF002796">
    <property type="entry name" value="PRK02935.1"/>
    <property type="match status" value="1"/>
</dbReference>
<dbReference type="Proteomes" id="UP000188603">
    <property type="component" value="Chromosome"/>
</dbReference>
<feature type="transmembrane region" description="Helical" evidence="6">
    <location>
        <begin position="37"/>
        <end position="56"/>
    </location>
</feature>
<reference evidence="7 8" key="1">
    <citation type="journal article" date="2015" name="Int. J. Syst. Evol. Microbiol.">
        <title>Novibacillus thermophilus gen. nov., sp. nov., a Gram-staining-negative and moderately thermophilic member of the family Thermoactinomycetaceae.</title>
        <authorList>
            <person name="Yang G."/>
            <person name="Chen J."/>
            <person name="Zhou S."/>
        </authorList>
    </citation>
    <scope>NUCLEOTIDE SEQUENCE [LARGE SCALE GENOMIC DNA]</scope>
    <source>
        <strain evidence="7 8">SG-1</strain>
    </source>
</reference>
<evidence type="ECO:0000256" key="6">
    <source>
        <dbReference type="SAM" id="Phobius"/>
    </source>
</evidence>